<dbReference type="AlphaFoldDB" id="A0A6N7X008"/>
<feature type="transmembrane region" description="Helical" evidence="1">
    <location>
        <begin position="41"/>
        <end position="60"/>
    </location>
</feature>
<sequence>MSSSVLKLGIILISFVGLFAMRYIPFVLIGGKGTSEEFERFIKYIPLGVFVAIIVKDIFYKDGALFLSPENFKIIPLLIVSAISYKFKNIGLSVVSGGIIIFIFMKLNGLI</sequence>
<keyword evidence="3" id="KW-1185">Reference proteome</keyword>
<feature type="transmembrane region" description="Helical" evidence="1">
    <location>
        <begin position="90"/>
        <end position="107"/>
    </location>
</feature>
<comment type="caution">
    <text evidence="2">The sequence shown here is derived from an EMBL/GenBank/DDBJ whole genome shotgun (WGS) entry which is preliminary data.</text>
</comment>
<evidence type="ECO:0000256" key="1">
    <source>
        <dbReference type="SAM" id="Phobius"/>
    </source>
</evidence>
<accession>A0A6N7X008</accession>
<reference evidence="2 3" key="1">
    <citation type="submission" date="2019-08" db="EMBL/GenBank/DDBJ databases">
        <title>In-depth cultivation of the pig gut microbiome towards novel bacterial diversity and tailored functional studies.</title>
        <authorList>
            <person name="Wylensek D."/>
            <person name="Hitch T.C.A."/>
            <person name="Clavel T."/>
        </authorList>
    </citation>
    <scope>NUCLEOTIDE SEQUENCE [LARGE SCALE GENOMIC DNA]</scope>
    <source>
        <strain evidence="2 3">WCA-SAB-591-4A-A</strain>
    </source>
</reference>
<dbReference type="Pfam" id="PF05437">
    <property type="entry name" value="AzlD"/>
    <property type="match status" value="1"/>
</dbReference>
<evidence type="ECO:0000313" key="3">
    <source>
        <dbReference type="Proteomes" id="UP000440713"/>
    </source>
</evidence>
<evidence type="ECO:0000313" key="2">
    <source>
        <dbReference type="EMBL" id="MST62388.1"/>
    </source>
</evidence>
<proteinExistence type="predicted"/>
<dbReference type="Proteomes" id="UP000440713">
    <property type="component" value="Unassembled WGS sequence"/>
</dbReference>
<keyword evidence="1" id="KW-0472">Membrane</keyword>
<feature type="transmembrane region" description="Helical" evidence="1">
    <location>
        <begin position="6"/>
        <end position="29"/>
    </location>
</feature>
<keyword evidence="1" id="KW-1133">Transmembrane helix</keyword>
<protein>
    <submittedName>
        <fullName evidence="2">AzlD domain-containing protein</fullName>
    </submittedName>
</protein>
<organism evidence="2 3">
    <name type="scientific">Peptostreptococcus porci</name>
    <dbReference type="NCBI Taxonomy" id="2652282"/>
    <lineage>
        <taxon>Bacteria</taxon>
        <taxon>Bacillati</taxon>
        <taxon>Bacillota</taxon>
        <taxon>Clostridia</taxon>
        <taxon>Peptostreptococcales</taxon>
        <taxon>Peptostreptococcaceae</taxon>
        <taxon>Peptostreptococcus</taxon>
    </lineage>
</organism>
<keyword evidence="1" id="KW-0812">Transmembrane</keyword>
<name>A0A6N7X008_9FIRM</name>
<gene>
    <name evidence="2" type="ORF">FYJ71_05280</name>
</gene>
<dbReference type="EMBL" id="VUNE01000002">
    <property type="protein sequence ID" value="MST62388.1"/>
    <property type="molecule type" value="Genomic_DNA"/>
</dbReference>
<dbReference type="InterPro" id="IPR008407">
    <property type="entry name" value="Brnchd-chn_aa_trnsp_AzlD"/>
</dbReference>